<evidence type="ECO:0000313" key="2">
    <source>
        <dbReference type="Proteomes" id="UP001195483"/>
    </source>
</evidence>
<dbReference type="Gene3D" id="1.10.640.10">
    <property type="entry name" value="Haem peroxidase domain superfamily, animal type"/>
    <property type="match status" value="1"/>
</dbReference>
<proteinExistence type="predicted"/>
<organism evidence="1 2">
    <name type="scientific">Potamilus streckersoni</name>
    <dbReference type="NCBI Taxonomy" id="2493646"/>
    <lineage>
        <taxon>Eukaryota</taxon>
        <taxon>Metazoa</taxon>
        <taxon>Spiralia</taxon>
        <taxon>Lophotrochozoa</taxon>
        <taxon>Mollusca</taxon>
        <taxon>Bivalvia</taxon>
        <taxon>Autobranchia</taxon>
        <taxon>Heteroconchia</taxon>
        <taxon>Palaeoheterodonta</taxon>
        <taxon>Unionida</taxon>
        <taxon>Unionoidea</taxon>
        <taxon>Unionidae</taxon>
        <taxon>Ambleminae</taxon>
        <taxon>Lampsilini</taxon>
        <taxon>Potamilus</taxon>
    </lineage>
</organism>
<dbReference type="Proteomes" id="UP001195483">
    <property type="component" value="Unassembled WGS sequence"/>
</dbReference>
<dbReference type="InterPro" id="IPR037120">
    <property type="entry name" value="Haem_peroxidase_sf_animal"/>
</dbReference>
<accession>A0AAE0TGS4</accession>
<protein>
    <submittedName>
        <fullName evidence="1">Uncharacterized protein</fullName>
    </submittedName>
</protein>
<dbReference type="InterPro" id="IPR010255">
    <property type="entry name" value="Haem_peroxidase_sf"/>
</dbReference>
<dbReference type="InterPro" id="IPR019791">
    <property type="entry name" value="Haem_peroxidase_animal"/>
</dbReference>
<comment type="caution">
    <text evidence="1">The sequence shown here is derived from an EMBL/GenBank/DDBJ whole genome shotgun (WGS) entry which is preliminary data.</text>
</comment>
<dbReference type="EMBL" id="JAEAOA010002242">
    <property type="protein sequence ID" value="KAK3609595.1"/>
    <property type="molecule type" value="Genomic_DNA"/>
</dbReference>
<evidence type="ECO:0000313" key="1">
    <source>
        <dbReference type="EMBL" id="KAK3609595.1"/>
    </source>
</evidence>
<dbReference type="GO" id="GO:0006979">
    <property type="term" value="P:response to oxidative stress"/>
    <property type="evidence" value="ECO:0007669"/>
    <property type="project" value="InterPro"/>
</dbReference>
<keyword evidence="2" id="KW-1185">Reference proteome</keyword>
<reference evidence="1" key="1">
    <citation type="journal article" date="2021" name="Genome Biol. Evol.">
        <title>A High-Quality Reference Genome for a Parasitic Bivalve with Doubly Uniparental Inheritance (Bivalvia: Unionida).</title>
        <authorList>
            <person name="Smith C.H."/>
        </authorList>
    </citation>
    <scope>NUCLEOTIDE SEQUENCE</scope>
    <source>
        <strain evidence="1">CHS0354</strain>
    </source>
</reference>
<dbReference type="GO" id="GO:0020037">
    <property type="term" value="F:heme binding"/>
    <property type="evidence" value="ECO:0007669"/>
    <property type="project" value="InterPro"/>
</dbReference>
<dbReference type="PROSITE" id="PS50292">
    <property type="entry name" value="PEROXIDASE_3"/>
    <property type="match status" value="1"/>
</dbReference>
<gene>
    <name evidence="1" type="ORF">CHS0354_038593</name>
</gene>
<dbReference type="SUPFAM" id="SSF48113">
    <property type="entry name" value="Heme-dependent peroxidases"/>
    <property type="match status" value="1"/>
</dbReference>
<dbReference type="GO" id="GO:0004601">
    <property type="term" value="F:peroxidase activity"/>
    <property type="evidence" value="ECO:0007669"/>
    <property type="project" value="InterPro"/>
</dbReference>
<reference evidence="1" key="2">
    <citation type="journal article" date="2021" name="Genome Biol. Evol.">
        <title>Developing a high-quality reference genome for a parasitic bivalve with doubly uniparental inheritance (Bivalvia: Unionida).</title>
        <authorList>
            <person name="Smith C.H."/>
        </authorList>
    </citation>
    <scope>NUCLEOTIDE SEQUENCE</scope>
    <source>
        <strain evidence="1">CHS0354</strain>
        <tissue evidence="1">Mantle</tissue>
    </source>
</reference>
<name>A0AAE0TGS4_9BIVA</name>
<sequence length="145" mass="16562">MRHEQLDEIRTTTLSKVICRNTGLTSIPSKAFRINGNPTLSCSGVSDIDYNKWKCGWSIWESWTQCVNFLRFRLRTCRRHKPCAANICTGNAFQVEACGFLTRANIPRIRFNIRSFELLLSQQQNINGTVNLSDAQNALRNLATH</sequence>
<reference evidence="1" key="3">
    <citation type="submission" date="2023-05" db="EMBL/GenBank/DDBJ databases">
        <authorList>
            <person name="Smith C.H."/>
        </authorList>
    </citation>
    <scope>NUCLEOTIDE SEQUENCE</scope>
    <source>
        <strain evidence="1">CHS0354</strain>
        <tissue evidence="1">Mantle</tissue>
    </source>
</reference>
<dbReference type="AlphaFoldDB" id="A0AAE0TGS4"/>